<feature type="transmembrane region" description="Helical" evidence="1">
    <location>
        <begin position="29"/>
        <end position="50"/>
    </location>
</feature>
<keyword evidence="1" id="KW-0472">Membrane</keyword>
<reference evidence="2" key="1">
    <citation type="journal article" date="2020" name="Nature">
        <title>Giant virus diversity and host interactions through global metagenomics.</title>
        <authorList>
            <person name="Schulz F."/>
            <person name="Roux S."/>
            <person name="Paez-Espino D."/>
            <person name="Jungbluth S."/>
            <person name="Walsh D.A."/>
            <person name="Denef V.J."/>
            <person name="McMahon K.D."/>
            <person name="Konstantinidis K.T."/>
            <person name="Eloe-Fadrosh E.A."/>
            <person name="Kyrpides N.C."/>
            <person name="Woyke T."/>
        </authorList>
    </citation>
    <scope>NUCLEOTIDE SEQUENCE</scope>
    <source>
        <strain evidence="2">GVMAG-M-3300023174-116</strain>
    </source>
</reference>
<protein>
    <submittedName>
        <fullName evidence="2">Uncharacterized protein</fullName>
    </submittedName>
</protein>
<keyword evidence="1" id="KW-0812">Transmembrane</keyword>
<evidence type="ECO:0000313" key="2">
    <source>
        <dbReference type="EMBL" id="QHT11726.1"/>
    </source>
</evidence>
<dbReference type="AlphaFoldDB" id="A0A6C0D3V2"/>
<sequence length="68" mass="7841">MTSILINVWFASMVVFLMSSGVIPNAFNIAFTIFCTPLVGFMLYMLVMIVPRDMWMLFGLMCLFLYNL</sequence>
<keyword evidence="1" id="KW-1133">Transmembrane helix</keyword>
<evidence type="ECO:0000256" key="1">
    <source>
        <dbReference type="SAM" id="Phobius"/>
    </source>
</evidence>
<organism evidence="2">
    <name type="scientific">viral metagenome</name>
    <dbReference type="NCBI Taxonomy" id="1070528"/>
    <lineage>
        <taxon>unclassified sequences</taxon>
        <taxon>metagenomes</taxon>
        <taxon>organismal metagenomes</taxon>
    </lineage>
</organism>
<dbReference type="EMBL" id="MN739536">
    <property type="protein sequence ID" value="QHT11726.1"/>
    <property type="molecule type" value="Genomic_DNA"/>
</dbReference>
<feature type="transmembrane region" description="Helical" evidence="1">
    <location>
        <begin position="5"/>
        <end position="23"/>
    </location>
</feature>
<accession>A0A6C0D3V2</accession>
<name>A0A6C0D3V2_9ZZZZ</name>
<proteinExistence type="predicted"/>